<evidence type="ECO:0000256" key="6">
    <source>
        <dbReference type="ARBA" id="ARBA00023152"/>
    </source>
</evidence>
<dbReference type="Proteomes" id="UP000538931">
    <property type="component" value="Unassembled WGS sequence"/>
</dbReference>
<dbReference type="PANTHER" id="PTHR21139">
    <property type="entry name" value="TRIOSEPHOSPHATE ISOMERASE"/>
    <property type="match status" value="1"/>
</dbReference>
<gene>
    <name evidence="8" type="primary">tpiA</name>
    <name evidence="10" type="ORF">H1S06_00050</name>
</gene>
<dbReference type="GO" id="GO:0046166">
    <property type="term" value="P:glyceraldehyde-3-phosphate biosynthetic process"/>
    <property type="evidence" value="ECO:0007669"/>
    <property type="project" value="TreeGrafter"/>
</dbReference>
<feature type="binding site" evidence="8">
    <location>
        <position position="175"/>
    </location>
    <ligand>
        <name>substrate</name>
    </ligand>
</feature>
<accession>A0A7W2A9H4</accession>
<dbReference type="UniPathway" id="UPA00109">
    <property type="reaction ID" value="UER00189"/>
</dbReference>
<comment type="pathway">
    <text evidence="8 9">Carbohydrate biosynthesis; gluconeogenesis.</text>
</comment>
<feature type="binding site" evidence="8">
    <location>
        <begin position="9"/>
        <end position="11"/>
    </location>
    <ligand>
        <name>substrate</name>
    </ligand>
</feature>
<dbReference type="GO" id="GO:0004807">
    <property type="term" value="F:triose-phosphate isomerase activity"/>
    <property type="evidence" value="ECO:0007669"/>
    <property type="project" value="UniProtKB-UniRule"/>
</dbReference>
<dbReference type="Gene3D" id="3.20.20.70">
    <property type="entry name" value="Aldolase class I"/>
    <property type="match status" value="1"/>
</dbReference>
<keyword evidence="7 8" id="KW-0413">Isomerase</keyword>
<dbReference type="InterPro" id="IPR000652">
    <property type="entry name" value="Triosephosphate_isomerase"/>
</dbReference>
<dbReference type="UniPathway" id="UPA00138"/>
<comment type="catalytic activity">
    <reaction evidence="8 9">
        <text>D-glyceraldehyde 3-phosphate = dihydroxyacetone phosphate</text>
        <dbReference type="Rhea" id="RHEA:18585"/>
        <dbReference type="ChEBI" id="CHEBI:57642"/>
        <dbReference type="ChEBI" id="CHEBI:59776"/>
        <dbReference type="EC" id="5.3.1.1"/>
    </reaction>
</comment>
<dbReference type="GO" id="GO:0005829">
    <property type="term" value="C:cytosol"/>
    <property type="evidence" value="ECO:0007669"/>
    <property type="project" value="TreeGrafter"/>
</dbReference>
<dbReference type="FunFam" id="3.20.20.70:FF:000016">
    <property type="entry name" value="Triosephosphate isomerase"/>
    <property type="match status" value="1"/>
</dbReference>
<name>A0A7W2A9H4_9GAMM</name>
<dbReference type="GO" id="GO:0006096">
    <property type="term" value="P:glycolytic process"/>
    <property type="evidence" value="ECO:0007669"/>
    <property type="project" value="UniProtKB-UniRule"/>
</dbReference>
<evidence type="ECO:0000256" key="3">
    <source>
        <dbReference type="ARBA" id="ARBA00007422"/>
    </source>
</evidence>
<comment type="function">
    <text evidence="8">Involved in the gluconeogenesis. Catalyzes stereospecifically the conversion of dihydroxyacetone phosphate (DHAP) to D-glyceraldehyde-3-phosphate (G3P).</text>
</comment>
<evidence type="ECO:0000256" key="1">
    <source>
        <dbReference type="ARBA" id="ARBA00004680"/>
    </source>
</evidence>
<evidence type="ECO:0000256" key="2">
    <source>
        <dbReference type="ARBA" id="ARBA00004939"/>
    </source>
</evidence>
<keyword evidence="4 8" id="KW-0312">Gluconeogenesis</keyword>
<dbReference type="RefSeq" id="WP_181736249.1">
    <property type="nucleotide sequence ID" value="NZ_JACEMT010000001.1"/>
</dbReference>
<evidence type="ECO:0000313" key="11">
    <source>
        <dbReference type="Proteomes" id="UP000538931"/>
    </source>
</evidence>
<dbReference type="InterPro" id="IPR020861">
    <property type="entry name" value="Triosephosphate_isomerase_AS"/>
</dbReference>
<sequence>MRKALVIGNWKMNGLQDRNAELLTEVASGVAGDAFASVDIGVCPPFIYLQSVVQQLTGTMIATGAQNMSQHAGGAYTGEISAEMLADIGCSLVVLGHSERRSLFAETDVDVAEKVQAALAAGLIPVVCVGETLEQREAGRAVEVVSQQLLQAIAGLDVTMLERIVVAYEPVWAIGTGLTASPEQAQEIHQALRAALSSLSIDAAEQMRIVYGGSVNAANADALFAQPDIDGGLIGGASLKAEDFIAICRAAAVAG</sequence>
<evidence type="ECO:0000256" key="5">
    <source>
        <dbReference type="ARBA" id="ARBA00022490"/>
    </source>
</evidence>
<dbReference type="Pfam" id="PF00121">
    <property type="entry name" value="TIM"/>
    <property type="match status" value="1"/>
</dbReference>
<dbReference type="CDD" id="cd00311">
    <property type="entry name" value="TIM"/>
    <property type="match status" value="1"/>
</dbReference>
<dbReference type="InterPro" id="IPR022896">
    <property type="entry name" value="TrioseP_Isoase_bac/euk"/>
</dbReference>
<comment type="subcellular location">
    <subcellularLocation>
        <location evidence="8 9">Cytoplasm</location>
    </subcellularLocation>
</comment>
<feature type="active site" description="Proton acceptor" evidence="8">
    <location>
        <position position="169"/>
    </location>
</feature>
<comment type="pathway">
    <text evidence="1 8 9">Carbohydrate degradation; glycolysis; D-glyceraldehyde 3-phosphate from glycerone phosphate: step 1/1.</text>
</comment>
<dbReference type="AlphaFoldDB" id="A0A7W2A9H4"/>
<evidence type="ECO:0000256" key="7">
    <source>
        <dbReference type="ARBA" id="ARBA00023235"/>
    </source>
</evidence>
<comment type="subunit">
    <text evidence="8 9">Homodimer.</text>
</comment>
<dbReference type="GO" id="GO:0006094">
    <property type="term" value="P:gluconeogenesis"/>
    <property type="evidence" value="ECO:0007669"/>
    <property type="project" value="UniProtKB-UniRule"/>
</dbReference>
<protein>
    <recommendedName>
        <fullName evidence="8 9">Triosephosphate isomerase</fullName>
        <shortName evidence="8">TIM</shortName>
        <shortName evidence="8">TPI</shortName>
        <ecNumber evidence="8 9">5.3.1.1</ecNumber>
    </recommendedName>
    <alternativeName>
        <fullName evidence="8">Triose-phosphate isomerase</fullName>
    </alternativeName>
</protein>
<dbReference type="EMBL" id="JACEMT010000001">
    <property type="protein sequence ID" value="MBA4500771.1"/>
    <property type="molecule type" value="Genomic_DNA"/>
</dbReference>
<dbReference type="EC" id="5.3.1.1" evidence="8 9"/>
<evidence type="ECO:0000256" key="9">
    <source>
        <dbReference type="RuleBase" id="RU363013"/>
    </source>
</evidence>
<evidence type="ECO:0000256" key="8">
    <source>
        <dbReference type="HAMAP-Rule" id="MF_00147"/>
    </source>
</evidence>
<feature type="active site" description="Electrophile" evidence="8">
    <location>
        <position position="97"/>
    </location>
</feature>
<dbReference type="PROSITE" id="PS00171">
    <property type="entry name" value="TIM_1"/>
    <property type="match status" value="1"/>
</dbReference>
<keyword evidence="6 8" id="KW-0324">Glycolysis</keyword>
<dbReference type="NCBIfam" id="TIGR00419">
    <property type="entry name" value="tim"/>
    <property type="match status" value="1"/>
</dbReference>
<keyword evidence="5 8" id="KW-0963">Cytoplasm</keyword>
<dbReference type="PROSITE" id="PS51440">
    <property type="entry name" value="TIM_2"/>
    <property type="match status" value="1"/>
</dbReference>
<dbReference type="InterPro" id="IPR013785">
    <property type="entry name" value="Aldolase_TIM"/>
</dbReference>
<comment type="caution">
    <text evidence="10">The sequence shown here is derived from an EMBL/GenBank/DDBJ whole genome shotgun (WGS) entry which is preliminary data.</text>
</comment>
<feature type="binding site" evidence="8">
    <location>
        <position position="214"/>
    </location>
    <ligand>
        <name>substrate</name>
    </ligand>
</feature>
<reference evidence="10 11" key="1">
    <citation type="submission" date="2020-07" db="EMBL/GenBank/DDBJ databases">
        <title>Bacterium isolated from marien macroalgae.</title>
        <authorList>
            <person name="Zhu K."/>
            <person name="Lu D."/>
            <person name="Du Z."/>
        </authorList>
    </citation>
    <scope>NUCLEOTIDE SEQUENCE [LARGE SCALE GENOMIC DNA]</scope>
    <source>
        <strain evidence="10 11">3-1745</strain>
    </source>
</reference>
<feature type="binding site" evidence="8">
    <location>
        <begin position="235"/>
        <end position="236"/>
    </location>
    <ligand>
        <name>substrate</name>
    </ligand>
</feature>
<dbReference type="InterPro" id="IPR035990">
    <property type="entry name" value="TIM_sf"/>
</dbReference>
<evidence type="ECO:0000313" key="10">
    <source>
        <dbReference type="EMBL" id="MBA4500771.1"/>
    </source>
</evidence>
<keyword evidence="11" id="KW-1185">Reference proteome</keyword>
<dbReference type="GO" id="GO:0019563">
    <property type="term" value="P:glycerol catabolic process"/>
    <property type="evidence" value="ECO:0007669"/>
    <property type="project" value="TreeGrafter"/>
</dbReference>
<proteinExistence type="inferred from homology"/>
<dbReference type="HAMAP" id="MF_00147_B">
    <property type="entry name" value="TIM_B"/>
    <property type="match status" value="1"/>
</dbReference>
<comment type="similarity">
    <text evidence="3 8 9">Belongs to the triosephosphate isomerase family.</text>
</comment>
<organism evidence="10 11">
    <name type="scientific">Marinobacterium marinum</name>
    <dbReference type="NCBI Taxonomy" id="2756129"/>
    <lineage>
        <taxon>Bacteria</taxon>
        <taxon>Pseudomonadati</taxon>
        <taxon>Pseudomonadota</taxon>
        <taxon>Gammaproteobacteria</taxon>
        <taxon>Oceanospirillales</taxon>
        <taxon>Oceanospirillaceae</taxon>
        <taxon>Marinobacterium</taxon>
    </lineage>
</organism>
<dbReference type="SUPFAM" id="SSF51351">
    <property type="entry name" value="Triosephosphate isomerase (TIM)"/>
    <property type="match status" value="1"/>
</dbReference>
<comment type="pathway">
    <text evidence="2">Carbohydrate metabolism; erythritol degradation.</text>
</comment>
<dbReference type="PANTHER" id="PTHR21139:SF42">
    <property type="entry name" value="TRIOSEPHOSPHATE ISOMERASE"/>
    <property type="match status" value="1"/>
</dbReference>
<evidence type="ECO:0000256" key="4">
    <source>
        <dbReference type="ARBA" id="ARBA00022432"/>
    </source>
</evidence>